<gene>
    <name evidence="3" type="ORF">KZJ38_34065</name>
</gene>
<reference evidence="3 4" key="1">
    <citation type="submission" date="2021-07" db="EMBL/GenBank/DDBJ databases">
        <title>Paraburkholderia edwinii protects Aspergillus sp. from phenazines by acting as a toxin sponge.</title>
        <authorList>
            <person name="Dahlstrom K.M."/>
            <person name="Newman D.K."/>
        </authorList>
    </citation>
    <scope>NUCLEOTIDE SEQUENCE [LARGE SCALE GENOMIC DNA]</scope>
    <source>
        <strain evidence="3 4">Pe01</strain>
    </source>
</reference>
<feature type="region of interest" description="Disordered" evidence="1">
    <location>
        <begin position="32"/>
        <end position="54"/>
    </location>
</feature>
<dbReference type="InterPro" id="IPR025421">
    <property type="entry name" value="DUF4148"/>
</dbReference>
<keyword evidence="4" id="KW-1185">Reference proteome</keyword>
<evidence type="ECO:0000313" key="4">
    <source>
        <dbReference type="Proteomes" id="UP000826462"/>
    </source>
</evidence>
<organism evidence="3 4">
    <name type="scientific">Paraburkholderia edwinii</name>
    <dbReference type="NCBI Taxonomy" id="2861782"/>
    <lineage>
        <taxon>Bacteria</taxon>
        <taxon>Pseudomonadati</taxon>
        <taxon>Pseudomonadota</taxon>
        <taxon>Betaproteobacteria</taxon>
        <taxon>Burkholderiales</taxon>
        <taxon>Burkholderiaceae</taxon>
        <taxon>Paraburkholderia</taxon>
    </lineage>
</organism>
<feature type="signal peptide" evidence="2">
    <location>
        <begin position="1"/>
        <end position="22"/>
    </location>
</feature>
<accession>A0ABX8USH9</accession>
<keyword evidence="2" id="KW-0732">Signal</keyword>
<proteinExistence type="predicted"/>
<dbReference type="Proteomes" id="UP000826462">
    <property type="component" value="Chromosome 2"/>
</dbReference>
<evidence type="ECO:0000256" key="2">
    <source>
        <dbReference type="SAM" id="SignalP"/>
    </source>
</evidence>
<dbReference type="RefSeq" id="WP_219801413.1">
    <property type="nucleotide sequence ID" value="NZ_CP080096.1"/>
</dbReference>
<feature type="chain" id="PRO_5046405813" evidence="2">
    <location>
        <begin position="23"/>
        <end position="92"/>
    </location>
</feature>
<evidence type="ECO:0000313" key="3">
    <source>
        <dbReference type="EMBL" id="QYD71984.1"/>
    </source>
</evidence>
<sequence length="92" mass="10193">MKASIRTLIAIATLASSTAVFAQTYNEAPLQQQKQQQQAQSQQNSASTQVPQWIAPNTAYEGKTRAQVYAELVEAQRDGQIAYLNKTVYAHH</sequence>
<name>A0ABX8USH9_9BURK</name>
<evidence type="ECO:0000256" key="1">
    <source>
        <dbReference type="SAM" id="MobiDB-lite"/>
    </source>
</evidence>
<protein>
    <submittedName>
        <fullName evidence="3">DUF4148 domain-containing protein</fullName>
    </submittedName>
</protein>
<dbReference type="EMBL" id="CP080096">
    <property type="protein sequence ID" value="QYD71984.1"/>
    <property type="molecule type" value="Genomic_DNA"/>
</dbReference>
<feature type="compositionally biased region" description="Low complexity" evidence="1">
    <location>
        <begin position="32"/>
        <end position="49"/>
    </location>
</feature>
<dbReference type="Pfam" id="PF13663">
    <property type="entry name" value="DUF4148"/>
    <property type="match status" value="1"/>
</dbReference>